<dbReference type="GO" id="GO:0045504">
    <property type="term" value="F:dynein heavy chain binding"/>
    <property type="evidence" value="ECO:0007669"/>
    <property type="project" value="TreeGrafter"/>
</dbReference>
<evidence type="ECO:0000313" key="11">
    <source>
        <dbReference type="Proteomes" id="UP000008820"/>
    </source>
</evidence>
<evidence type="ECO:0000256" key="7">
    <source>
        <dbReference type="ARBA" id="ARBA00023212"/>
    </source>
</evidence>
<keyword evidence="6" id="KW-0677">Repeat</keyword>
<evidence type="ECO:0000256" key="1">
    <source>
        <dbReference type="ARBA" id="ARBA00004138"/>
    </source>
</evidence>
<dbReference type="PANTHER" id="PTHR12442">
    <property type="entry name" value="DYNEIN INTERMEDIATE CHAIN"/>
    <property type="match status" value="1"/>
</dbReference>
<name>A0A903VHP3_AEDAE</name>
<dbReference type="GO" id="GO:0045503">
    <property type="term" value="F:dynein light chain binding"/>
    <property type="evidence" value="ECO:0007669"/>
    <property type="project" value="TreeGrafter"/>
</dbReference>
<gene>
    <name evidence="10" type="primary">5574678</name>
</gene>
<dbReference type="GO" id="GO:0005874">
    <property type="term" value="C:microtubule"/>
    <property type="evidence" value="ECO:0007669"/>
    <property type="project" value="UniProtKB-KW"/>
</dbReference>
<proteinExistence type="predicted"/>
<feature type="region of interest" description="Disordered" evidence="9">
    <location>
        <begin position="240"/>
        <end position="271"/>
    </location>
</feature>
<dbReference type="PANTHER" id="PTHR12442:SF11">
    <property type="entry name" value="DYNEIN AXONEMAL INTERMEDIATE CHAIN 1"/>
    <property type="match status" value="1"/>
</dbReference>
<dbReference type="GO" id="GO:0036157">
    <property type="term" value="C:outer dynein arm"/>
    <property type="evidence" value="ECO:0007669"/>
    <property type="project" value="TreeGrafter"/>
</dbReference>
<keyword evidence="5" id="KW-0493">Microtubule</keyword>
<dbReference type="Proteomes" id="UP000008820">
    <property type="component" value="Chromosome 2"/>
</dbReference>
<reference evidence="10" key="2">
    <citation type="submission" date="2022-10" db="UniProtKB">
        <authorList>
            <consortium name="EnsemblMetazoa"/>
        </authorList>
    </citation>
    <scope>IDENTIFICATION</scope>
    <source>
        <strain evidence="10">LVP_AGWG</strain>
    </source>
</reference>
<keyword evidence="4" id="KW-0853">WD repeat</keyword>
<dbReference type="InterPro" id="IPR050687">
    <property type="entry name" value="Dynein_IC"/>
</dbReference>
<reference evidence="10 11" key="1">
    <citation type="submission" date="2017-06" db="EMBL/GenBank/DDBJ databases">
        <title>Aedes aegypti genome working group (AGWG) sequencing and assembly.</title>
        <authorList>
            <consortium name="Aedes aegypti Genome Working Group (AGWG)"/>
            <person name="Matthews B.J."/>
        </authorList>
    </citation>
    <scope>NUCLEOTIDE SEQUENCE [LARGE SCALE GENOMIC DNA]</scope>
    <source>
        <strain evidence="10 11">LVP_AGWG</strain>
    </source>
</reference>
<keyword evidence="11" id="KW-1185">Reference proteome</keyword>
<sequence length="357" mass="41078">MASPASFLSLESDASEIRGSSMQKPGKGEPVDNDEFESWVKSKQLLKPDDQLDLTEAELGEEIPKLLSTENRHLPRNLVIYNFHEGTYEPVPPPENTVTLLEFEGTSLHKDTPEAKEQIARKGTDELNVTLDKPPEPSPEEEVPPPPSETPDGEDAEREEDEGEADGEAQEQEEEVQAAPEEEAPKKKLTNQFNFCERAALTIANPSRSVDTQTIPPPRSTYGSSVLQWVIYDSYSEDYAQQQREKEREKEKKPMLHKRDEKSRKDDKAKQTEEFNKRYLQACQIIERMVNQNIYDEIAQDYRYWEDPSDEFREEEGTLLPLWKFSYEKTKKMCVTDLCFNTLYYDLFAVCFGTLDS</sequence>
<evidence type="ECO:0000313" key="10">
    <source>
        <dbReference type="EnsemblMetazoa" id="AAEL022963-PB"/>
    </source>
</evidence>
<feature type="region of interest" description="Disordered" evidence="9">
    <location>
        <begin position="107"/>
        <end position="190"/>
    </location>
</feature>
<protein>
    <submittedName>
        <fullName evidence="10">Uncharacterized protein</fullName>
    </submittedName>
</protein>
<keyword evidence="8" id="KW-0966">Cell projection</keyword>
<dbReference type="AlphaFoldDB" id="A0A903VHP3"/>
<dbReference type="GO" id="GO:0036158">
    <property type="term" value="P:outer dynein arm assembly"/>
    <property type="evidence" value="ECO:0007669"/>
    <property type="project" value="TreeGrafter"/>
</dbReference>
<evidence type="ECO:0000256" key="4">
    <source>
        <dbReference type="ARBA" id="ARBA00022574"/>
    </source>
</evidence>
<comment type="subcellular location">
    <subcellularLocation>
        <location evidence="1">Cell projection</location>
        <location evidence="1">Cilium</location>
    </subcellularLocation>
    <subcellularLocation>
        <location evidence="2">Cytoplasm</location>
        <location evidence="2">Cytoskeleton</location>
    </subcellularLocation>
</comment>
<organism evidence="10 11">
    <name type="scientific">Aedes aegypti</name>
    <name type="common">Yellowfever mosquito</name>
    <name type="synonym">Culex aegypti</name>
    <dbReference type="NCBI Taxonomy" id="7159"/>
    <lineage>
        <taxon>Eukaryota</taxon>
        <taxon>Metazoa</taxon>
        <taxon>Ecdysozoa</taxon>
        <taxon>Arthropoda</taxon>
        <taxon>Hexapoda</taxon>
        <taxon>Insecta</taxon>
        <taxon>Pterygota</taxon>
        <taxon>Neoptera</taxon>
        <taxon>Endopterygota</taxon>
        <taxon>Diptera</taxon>
        <taxon>Nematocera</taxon>
        <taxon>Culicoidea</taxon>
        <taxon>Culicidae</taxon>
        <taxon>Culicinae</taxon>
        <taxon>Aedini</taxon>
        <taxon>Aedes</taxon>
        <taxon>Stegomyia</taxon>
    </lineage>
</organism>
<evidence type="ECO:0000256" key="8">
    <source>
        <dbReference type="ARBA" id="ARBA00023273"/>
    </source>
</evidence>
<feature type="compositionally biased region" description="Basic and acidic residues" evidence="9">
    <location>
        <begin position="107"/>
        <end position="125"/>
    </location>
</feature>
<accession>A0A903VHP3</accession>
<evidence type="ECO:0000256" key="2">
    <source>
        <dbReference type="ARBA" id="ARBA00004245"/>
    </source>
</evidence>
<evidence type="ECO:0000256" key="5">
    <source>
        <dbReference type="ARBA" id="ARBA00022701"/>
    </source>
</evidence>
<dbReference type="OrthoDB" id="10261376at2759"/>
<feature type="region of interest" description="Disordered" evidence="9">
    <location>
        <begin position="1"/>
        <end position="34"/>
    </location>
</feature>
<keyword evidence="7" id="KW-0206">Cytoskeleton</keyword>
<keyword evidence="3" id="KW-0963">Cytoplasm</keyword>
<dbReference type="GO" id="GO:0003341">
    <property type="term" value="P:cilium movement"/>
    <property type="evidence" value="ECO:0007669"/>
    <property type="project" value="TreeGrafter"/>
</dbReference>
<dbReference type="EnsemblMetazoa" id="AAEL022963-RB">
    <property type="protein sequence ID" value="AAEL022963-PB"/>
    <property type="gene ID" value="AAEL022963"/>
</dbReference>
<evidence type="ECO:0000256" key="3">
    <source>
        <dbReference type="ARBA" id="ARBA00022490"/>
    </source>
</evidence>
<evidence type="ECO:0000256" key="9">
    <source>
        <dbReference type="SAM" id="MobiDB-lite"/>
    </source>
</evidence>
<feature type="compositionally biased region" description="Basic and acidic residues" evidence="9">
    <location>
        <begin position="243"/>
        <end position="271"/>
    </location>
</feature>
<feature type="compositionally biased region" description="Acidic residues" evidence="9">
    <location>
        <begin position="151"/>
        <end position="182"/>
    </location>
</feature>
<evidence type="ECO:0000256" key="6">
    <source>
        <dbReference type="ARBA" id="ARBA00022737"/>
    </source>
</evidence>